<dbReference type="Proteomes" id="UP000614424">
    <property type="component" value="Unassembled WGS sequence"/>
</dbReference>
<organism evidence="1 2">
    <name type="scientific">Candidatus Desulfobia pelagia</name>
    <dbReference type="NCBI Taxonomy" id="2841692"/>
    <lineage>
        <taxon>Bacteria</taxon>
        <taxon>Pseudomonadati</taxon>
        <taxon>Thermodesulfobacteriota</taxon>
        <taxon>Desulfobulbia</taxon>
        <taxon>Desulfobulbales</taxon>
        <taxon>Desulfobulbaceae</taxon>
        <taxon>Candidatus Desulfobia</taxon>
    </lineage>
</organism>
<evidence type="ECO:0008006" key="3">
    <source>
        <dbReference type="Google" id="ProtNLM"/>
    </source>
</evidence>
<proteinExistence type="predicted"/>
<reference evidence="1 2" key="1">
    <citation type="submission" date="2020-08" db="EMBL/GenBank/DDBJ databases">
        <title>Bridging the membrane lipid divide: bacteria of the FCB group superphylum have the potential to synthesize archaeal ether lipids.</title>
        <authorList>
            <person name="Villanueva L."/>
            <person name="Von Meijenfeldt F.A.B."/>
            <person name="Westbye A.B."/>
            <person name="Yadav S."/>
            <person name="Hopmans E.C."/>
            <person name="Dutilh B.E."/>
            <person name="Sinninghe Damste J.S."/>
        </authorList>
    </citation>
    <scope>NUCLEOTIDE SEQUENCE [LARGE SCALE GENOMIC DNA]</scope>
    <source>
        <strain evidence="1">NIOZ-UU47</strain>
    </source>
</reference>
<protein>
    <recommendedName>
        <fullName evidence="3">Glutaredoxin</fullName>
    </recommendedName>
</protein>
<gene>
    <name evidence="1" type="ORF">H8E41_10180</name>
</gene>
<dbReference type="AlphaFoldDB" id="A0A8J6TG27"/>
<name>A0A8J6TG27_9BACT</name>
<dbReference type="EMBL" id="JACNJZ010000141">
    <property type="protein sequence ID" value="MBC8318262.1"/>
    <property type="molecule type" value="Genomic_DNA"/>
</dbReference>
<sequence>MLVGRELRKIQEEHPDIEVEEIDVVANPLKSWQDGIRMIPTLVRGEQKLSGIFLSAKEIRDFLAIP</sequence>
<comment type="caution">
    <text evidence="1">The sequence shown here is derived from an EMBL/GenBank/DDBJ whole genome shotgun (WGS) entry which is preliminary data.</text>
</comment>
<accession>A0A8J6TG27</accession>
<dbReference type="SUPFAM" id="SSF52833">
    <property type="entry name" value="Thioredoxin-like"/>
    <property type="match status" value="1"/>
</dbReference>
<dbReference type="InterPro" id="IPR036249">
    <property type="entry name" value="Thioredoxin-like_sf"/>
</dbReference>
<evidence type="ECO:0000313" key="1">
    <source>
        <dbReference type="EMBL" id="MBC8318262.1"/>
    </source>
</evidence>
<evidence type="ECO:0000313" key="2">
    <source>
        <dbReference type="Proteomes" id="UP000614424"/>
    </source>
</evidence>